<dbReference type="RefSeq" id="WP_188374515.1">
    <property type="nucleotide sequence ID" value="NZ_BMDQ01000002.1"/>
</dbReference>
<feature type="chain" id="PRO_5045715390" evidence="1">
    <location>
        <begin position="26"/>
        <end position="502"/>
    </location>
</feature>
<comment type="caution">
    <text evidence="3">The sequence shown here is derived from an EMBL/GenBank/DDBJ whole genome shotgun (WGS) entry which is preliminary data.</text>
</comment>
<dbReference type="PANTHER" id="PTHR46825:SF9">
    <property type="entry name" value="BETA-LACTAMASE-RELATED DOMAIN-CONTAINING PROTEIN"/>
    <property type="match status" value="1"/>
</dbReference>
<dbReference type="InterPro" id="IPR012338">
    <property type="entry name" value="Beta-lactam/transpept-like"/>
</dbReference>
<dbReference type="SUPFAM" id="SSF56601">
    <property type="entry name" value="beta-lactamase/transpeptidase-like"/>
    <property type="match status" value="1"/>
</dbReference>
<proteinExistence type="predicted"/>
<keyword evidence="1" id="KW-0732">Signal</keyword>
<dbReference type="Pfam" id="PF00144">
    <property type="entry name" value="Beta-lactamase"/>
    <property type="match status" value="1"/>
</dbReference>
<evidence type="ECO:0000259" key="2">
    <source>
        <dbReference type="Pfam" id="PF00144"/>
    </source>
</evidence>
<name>A0ABQ2C084_9FLAO</name>
<reference evidence="4" key="1">
    <citation type="journal article" date="2019" name="Int. J. Syst. Evol. Microbiol.">
        <title>The Global Catalogue of Microorganisms (GCM) 10K type strain sequencing project: providing services to taxonomists for standard genome sequencing and annotation.</title>
        <authorList>
            <consortium name="The Broad Institute Genomics Platform"/>
            <consortium name="The Broad Institute Genome Sequencing Center for Infectious Disease"/>
            <person name="Wu L."/>
            <person name="Ma J."/>
        </authorList>
    </citation>
    <scope>NUCLEOTIDE SEQUENCE [LARGE SCALE GENOMIC DNA]</scope>
    <source>
        <strain evidence="4">CCM 8681</strain>
    </source>
</reference>
<keyword evidence="4" id="KW-1185">Reference proteome</keyword>
<evidence type="ECO:0000313" key="4">
    <source>
        <dbReference type="Proteomes" id="UP000624701"/>
    </source>
</evidence>
<feature type="domain" description="Beta-lactamase-related" evidence="2">
    <location>
        <begin position="37"/>
        <end position="361"/>
    </location>
</feature>
<accession>A0ABQ2C084</accession>
<dbReference type="EMBL" id="BMDQ01000002">
    <property type="protein sequence ID" value="GGI57605.1"/>
    <property type="molecule type" value="Genomic_DNA"/>
</dbReference>
<protein>
    <submittedName>
        <fullName evidence="3">Penicillin-binding protein</fullName>
    </submittedName>
</protein>
<dbReference type="InterPro" id="IPR050491">
    <property type="entry name" value="AmpC-like"/>
</dbReference>
<dbReference type="Proteomes" id="UP000624701">
    <property type="component" value="Unassembled WGS sequence"/>
</dbReference>
<evidence type="ECO:0000313" key="3">
    <source>
        <dbReference type="EMBL" id="GGI57605.1"/>
    </source>
</evidence>
<dbReference type="Gene3D" id="2.40.128.600">
    <property type="match status" value="1"/>
</dbReference>
<feature type="signal peptide" evidence="1">
    <location>
        <begin position="1"/>
        <end position="25"/>
    </location>
</feature>
<dbReference type="Gene3D" id="3.40.710.10">
    <property type="entry name" value="DD-peptidase/beta-lactamase superfamily"/>
    <property type="match status" value="1"/>
</dbReference>
<sequence length="502" mass="56737">MTKSLTNNLKCFIILFLFTTSLLHAQQDKVEQIDKFINQLKKQYQSIPGLAVAIVKDNNTILTKGYGYADLNKNIKADKNTAFYIASTTKSFIGALATILEHKGQLNLSAPLSSYKPFKELSNRDIFDNITILELLNHTSGLTNNFLTFRYSYLGNLSKKDIIMLIEKTTQAKDKRFKYSNLGYNLFSVLLKEEFDKNWQDLLNEKLFTPLKMSHTSGYMSDAFKNKWILAQPYVGGYKDGLKKFPLKTDNTMHAAGGLISSASDAAKWLLYNINTGKLDNTQITASTAIKKSHIPTINYSKKKGQIFQGLSYSIGWHNATFNDNNDVIYHFGGYNGFQSHISFMPKEKIGIAVFTNEEHFGDNLSSIIASYIYEVLLEEPINENTYNQKLKDLTELERKLIENSGKKKLNETATEWNLTMPLKAYTGIYKNDFMGSMDITIKNKTLYVEFGELQAAAVASPEVNACKVELITNRTMNLKFIINNNTITGIDSGGLTFKKVE</sequence>
<dbReference type="InterPro" id="IPR001466">
    <property type="entry name" value="Beta-lactam-related"/>
</dbReference>
<organism evidence="3 4">
    <name type="scientific">Winogradskyella haliclonae</name>
    <dbReference type="NCBI Taxonomy" id="2048558"/>
    <lineage>
        <taxon>Bacteria</taxon>
        <taxon>Pseudomonadati</taxon>
        <taxon>Bacteroidota</taxon>
        <taxon>Flavobacteriia</taxon>
        <taxon>Flavobacteriales</taxon>
        <taxon>Flavobacteriaceae</taxon>
        <taxon>Winogradskyella</taxon>
    </lineage>
</organism>
<evidence type="ECO:0000256" key="1">
    <source>
        <dbReference type="SAM" id="SignalP"/>
    </source>
</evidence>
<gene>
    <name evidence="3" type="ORF">GCM10011444_19140</name>
</gene>
<dbReference type="PANTHER" id="PTHR46825">
    <property type="entry name" value="D-ALANYL-D-ALANINE-CARBOXYPEPTIDASE/ENDOPEPTIDASE AMPH"/>
    <property type="match status" value="1"/>
</dbReference>